<protein>
    <recommendedName>
        <fullName evidence="1">Methyltransferase FkbM domain-containing protein</fullName>
    </recommendedName>
</protein>
<gene>
    <name evidence="2" type="ORF">GCM10010151_45840</name>
</gene>
<proteinExistence type="predicted"/>
<keyword evidence="3" id="KW-1185">Reference proteome</keyword>
<dbReference type="NCBIfam" id="TIGR01444">
    <property type="entry name" value="fkbM_fam"/>
    <property type="match status" value="1"/>
</dbReference>
<comment type="caution">
    <text evidence="2">The sequence shown here is derived from an EMBL/GenBank/DDBJ whole genome shotgun (WGS) entry which is preliminary data.</text>
</comment>
<evidence type="ECO:0000313" key="3">
    <source>
        <dbReference type="Proteomes" id="UP001501822"/>
    </source>
</evidence>
<accession>A0ABP3GQW9</accession>
<dbReference type="SUPFAM" id="SSF53335">
    <property type="entry name" value="S-adenosyl-L-methionine-dependent methyltransferases"/>
    <property type="match status" value="1"/>
</dbReference>
<evidence type="ECO:0000313" key="2">
    <source>
        <dbReference type="EMBL" id="GAA0351035.1"/>
    </source>
</evidence>
<dbReference type="InterPro" id="IPR006342">
    <property type="entry name" value="FkbM_mtfrase"/>
</dbReference>
<dbReference type="Proteomes" id="UP001501822">
    <property type="component" value="Unassembled WGS sequence"/>
</dbReference>
<sequence>MRRQIARQTLKVSRKLFRRTQVQHLSMIKSIQKKVYEFGCAANQADVATMYRGLSLTGPARDFSIVHQLFAGYYEEVEVALFERLAADSETIIDIGANIGLYSCVGAKELPENGRLIAFEPIPENVAYLRRNLLRNGHLEKVSVEAMAVGEHPGTVTMYLAEGIGHHSAAAENAVGWSTSTSIPMTSLDSYLSHHTIGRPDLIKIDAEGYDGFVLRGAQETLRLSPTLLVEYNPHALMNCGFQPDEFLDILFTHYEHVFLAHQLRVRSCTRQEVERLGTREGLGANLLATNDDGHRRIIKAADNARSNRG</sequence>
<dbReference type="PANTHER" id="PTHR34203:SF15">
    <property type="entry name" value="SLL1173 PROTEIN"/>
    <property type="match status" value="1"/>
</dbReference>
<organism evidence="2 3">
    <name type="scientific">Actinoallomurus spadix</name>
    <dbReference type="NCBI Taxonomy" id="79912"/>
    <lineage>
        <taxon>Bacteria</taxon>
        <taxon>Bacillati</taxon>
        <taxon>Actinomycetota</taxon>
        <taxon>Actinomycetes</taxon>
        <taxon>Streptosporangiales</taxon>
        <taxon>Thermomonosporaceae</taxon>
        <taxon>Actinoallomurus</taxon>
    </lineage>
</organism>
<dbReference type="InterPro" id="IPR052514">
    <property type="entry name" value="SAM-dependent_MTase"/>
</dbReference>
<dbReference type="PANTHER" id="PTHR34203">
    <property type="entry name" value="METHYLTRANSFERASE, FKBM FAMILY PROTEIN"/>
    <property type="match status" value="1"/>
</dbReference>
<dbReference type="Pfam" id="PF05050">
    <property type="entry name" value="Methyltransf_21"/>
    <property type="match status" value="1"/>
</dbReference>
<dbReference type="InterPro" id="IPR029063">
    <property type="entry name" value="SAM-dependent_MTases_sf"/>
</dbReference>
<reference evidence="3" key="1">
    <citation type="journal article" date="2019" name="Int. J. Syst. Evol. Microbiol.">
        <title>The Global Catalogue of Microorganisms (GCM) 10K type strain sequencing project: providing services to taxonomists for standard genome sequencing and annotation.</title>
        <authorList>
            <consortium name="The Broad Institute Genomics Platform"/>
            <consortium name="The Broad Institute Genome Sequencing Center for Infectious Disease"/>
            <person name="Wu L."/>
            <person name="Ma J."/>
        </authorList>
    </citation>
    <scope>NUCLEOTIDE SEQUENCE [LARGE SCALE GENOMIC DNA]</scope>
    <source>
        <strain evidence="3">JCM 3146</strain>
    </source>
</reference>
<evidence type="ECO:0000259" key="1">
    <source>
        <dbReference type="Pfam" id="PF05050"/>
    </source>
</evidence>
<feature type="domain" description="Methyltransferase FkbM" evidence="1">
    <location>
        <begin position="94"/>
        <end position="236"/>
    </location>
</feature>
<dbReference type="Gene3D" id="3.40.50.150">
    <property type="entry name" value="Vaccinia Virus protein VP39"/>
    <property type="match status" value="1"/>
</dbReference>
<dbReference type="EMBL" id="BAAABM010000045">
    <property type="protein sequence ID" value="GAA0351035.1"/>
    <property type="molecule type" value="Genomic_DNA"/>
</dbReference>
<name>A0ABP3GQW9_9ACTN</name>